<dbReference type="Pfam" id="PF04485">
    <property type="entry name" value="NblA"/>
    <property type="match status" value="1"/>
</dbReference>
<comment type="caution">
    <text evidence="1">The sequence shown here is derived from an EMBL/GenBank/DDBJ whole genome shotgun (WGS) entry which is preliminary data.</text>
</comment>
<accession>A0A1U7GW00</accession>
<dbReference type="AlphaFoldDB" id="A0A1U7GW00"/>
<dbReference type="InterPro" id="IPR007574">
    <property type="entry name" value="NblA"/>
</dbReference>
<dbReference type="EMBL" id="MRCA01000012">
    <property type="protein sequence ID" value="OKH12254.1"/>
    <property type="molecule type" value="Genomic_DNA"/>
</dbReference>
<dbReference type="Proteomes" id="UP000186391">
    <property type="component" value="Unassembled WGS sequence"/>
</dbReference>
<reference evidence="1 2" key="1">
    <citation type="submission" date="2016-11" db="EMBL/GenBank/DDBJ databases">
        <title>Draft Genome Sequences of Nine Cyanobacterial Strains from Diverse Habitats.</title>
        <authorList>
            <person name="Zhu T."/>
            <person name="Hou S."/>
            <person name="Lu X."/>
            <person name="Hess W.R."/>
        </authorList>
    </citation>
    <scope>NUCLEOTIDE SEQUENCE [LARGE SCALE GENOMIC DNA]</scope>
    <source>
        <strain evidence="1 2">NIES-592</strain>
    </source>
</reference>
<sequence length="66" mass="7704">MDKPIELTLEQQFSIRSFATQVQNMSHDQAKDFLVKLYEQMVVREATYKELLKHQWGLDSGSSWAA</sequence>
<protein>
    <submittedName>
        <fullName evidence="1">NblA-related protein</fullName>
    </submittedName>
</protein>
<name>A0A1U7GW00_9CYAN</name>
<organism evidence="1 2">
    <name type="scientific">Fischerella major NIES-592</name>
    <dbReference type="NCBI Taxonomy" id="210994"/>
    <lineage>
        <taxon>Bacteria</taxon>
        <taxon>Bacillati</taxon>
        <taxon>Cyanobacteriota</taxon>
        <taxon>Cyanophyceae</taxon>
        <taxon>Nostocales</taxon>
        <taxon>Hapalosiphonaceae</taxon>
        <taxon>Fischerella</taxon>
    </lineage>
</organism>
<dbReference type="InterPro" id="IPR036904">
    <property type="entry name" value="NblA_sf"/>
</dbReference>
<evidence type="ECO:0000313" key="2">
    <source>
        <dbReference type="Proteomes" id="UP000186391"/>
    </source>
</evidence>
<evidence type="ECO:0000313" key="1">
    <source>
        <dbReference type="EMBL" id="OKH12254.1"/>
    </source>
</evidence>
<gene>
    <name evidence="1" type="ORF">NIES592_18770</name>
</gene>
<dbReference type="RefSeq" id="WP_009455637.1">
    <property type="nucleotide sequence ID" value="NZ_MRCA01000012.1"/>
</dbReference>
<dbReference type="OrthoDB" id="427327at2"/>
<dbReference type="GeneID" id="35798400"/>
<dbReference type="Gene3D" id="1.10.287.670">
    <property type="entry name" value="Phycobilisome degradation protein NblA"/>
    <property type="match status" value="1"/>
</dbReference>
<keyword evidence="2" id="KW-1185">Reference proteome</keyword>
<dbReference type="SUPFAM" id="SSF109859">
    <property type="entry name" value="NblA-like"/>
    <property type="match status" value="1"/>
</dbReference>
<proteinExistence type="predicted"/>